<feature type="transmembrane region" description="Helical" evidence="6">
    <location>
        <begin position="258"/>
        <end position="275"/>
    </location>
</feature>
<gene>
    <name evidence="8" type="ORF">US19_C0038G0004</name>
</gene>
<name>A0A0G0EQG7_9BACT</name>
<feature type="transmembrane region" description="Helical" evidence="6">
    <location>
        <begin position="128"/>
        <end position="153"/>
    </location>
</feature>
<dbReference type="Pfam" id="PF00892">
    <property type="entry name" value="EamA"/>
    <property type="match status" value="2"/>
</dbReference>
<keyword evidence="3 6" id="KW-0812">Transmembrane</keyword>
<evidence type="ECO:0000313" key="8">
    <source>
        <dbReference type="EMBL" id="KKQ07752.1"/>
    </source>
</evidence>
<feature type="transmembrane region" description="Helical" evidence="6">
    <location>
        <begin position="217"/>
        <end position="246"/>
    </location>
</feature>
<feature type="transmembrane region" description="Helical" evidence="6">
    <location>
        <begin position="103"/>
        <end position="121"/>
    </location>
</feature>
<evidence type="ECO:0000256" key="5">
    <source>
        <dbReference type="ARBA" id="ARBA00023136"/>
    </source>
</evidence>
<proteinExistence type="predicted"/>
<dbReference type="AlphaFoldDB" id="A0A0G0EQG7"/>
<dbReference type="PANTHER" id="PTHR32322">
    <property type="entry name" value="INNER MEMBRANE TRANSPORTER"/>
    <property type="match status" value="1"/>
</dbReference>
<accession>A0A0G0EQG7</accession>
<dbReference type="InterPro" id="IPR037185">
    <property type="entry name" value="EmrE-like"/>
</dbReference>
<evidence type="ECO:0000256" key="3">
    <source>
        <dbReference type="ARBA" id="ARBA00022692"/>
    </source>
</evidence>
<dbReference type="Proteomes" id="UP000034492">
    <property type="component" value="Unassembled WGS sequence"/>
</dbReference>
<feature type="transmembrane region" description="Helical" evidence="6">
    <location>
        <begin position="281"/>
        <end position="299"/>
    </location>
</feature>
<protein>
    <submittedName>
        <fullName evidence="8">DMT(Drug/metabolite transporter) superfamily permease</fullName>
    </submittedName>
</protein>
<dbReference type="InterPro" id="IPR000620">
    <property type="entry name" value="EamA_dom"/>
</dbReference>
<reference evidence="8 9" key="1">
    <citation type="journal article" date="2015" name="Nature">
        <title>rRNA introns, odd ribosomes, and small enigmatic genomes across a large radiation of phyla.</title>
        <authorList>
            <person name="Brown C.T."/>
            <person name="Hug L.A."/>
            <person name="Thomas B.C."/>
            <person name="Sharon I."/>
            <person name="Castelle C.J."/>
            <person name="Singh A."/>
            <person name="Wilkins M.J."/>
            <person name="Williams K.H."/>
            <person name="Banfield J.F."/>
        </authorList>
    </citation>
    <scope>NUCLEOTIDE SEQUENCE [LARGE SCALE GENOMIC DNA]</scope>
</reference>
<keyword evidence="2" id="KW-1003">Cell membrane</keyword>
<dbReference type="SUPFAM" id="SSF103481">
    <property type="entry name" value="Multidrug resistance efflux transporter EmrE"/>
    <property type="match status" value="2"/>
</dbReference>
<comment type="subcellular location">
    <subcellularLocation>
        <location evidence="1">Cell membrane</location>
        <topology evidence="1">Multi-pass membrane protein</topology>
    </subcellularLocation>
</comment>
<feature type="transmembrane region" description="Helical" evidence="6">
    <location>
        <begin position="186"/>
        <end position="205"/>
    </location>
</feature>
<feature type="transmembrane region" description="Helical" evidence="6">
    <location>
        <begin position="72"/>
        <end position="91"/>
    </location>
</feature>
<comment type="caution">
    <text evidence="8">The sequence shown here is derived from an EMBL/GenBank/DDBJ whole genome shotgun (WGS) entry which is preliminary data.</text>
</comment>
<feature type="domain" description="EamA" evidence="7">
    <location>
        <begin position="160"/>
        <end position="295"/>
    </location>
</feature>
<dbReference type="PANTHER" id="PTHR32322:SF18">
    <property type="entry name" value="S-ADENOSYLMETHIONINE_S-ADENOSYLHOMOCYSTEINE TRANSPORTER"/>
    <property type="match status" value="1"/>
</dbReference>
<dbReference type="EMBL" id="LBSA01000038">
    <property type="protein sequence ID" value="KKQ07752.1"/>
    <property type="molecule type" value="Genomic_DNA"/>
</dbReference>
<feature type="transmembrane region" description="Helical" evidence="6">
    <location>
        <begin position="12"/>
        <end position="29"/>
    </location>
</feature>
<dbReference type="GO" id="GO:0005886">
    <property type="term" value="C:plasma membrane"/>
    <property type="evidence" value="ECO:0007669"/>
    <property type="project" value="UniProtKB-SubCell"/>
</dbReference>
<evidence type="ECO:0000313" key="9">
    <source>
        <dbReference type="Proteomes" id="UP000034492"/>
    </source>
</evidence>
<sequence length="314" mass="34892">MRSDLLKKPLPYLAILLAHLIWGGNYVIAKITLTEFPPMTLGFLRFGLACLLIVPFLAAVDYRKKQIKLEHLPRLILAALLMASINITFFYQGLKRIPAIDASVLELSIPIISVIAGWWILKEKIFIANLFGIITALIGAVIIIGLPFLVFGNFSIDNLFGHILILLGSVSFVAGSLIYRKMLKIYPPLVITAFTFLIAALVFFIPASLEYISNPEWVLGVSVLGVMGFFYIAVFSSIIAYFLILYGLSRIEISHANLFQFVEPAVAATLAVPLLGERISFSFIIATCLIVLGVYWGTLGKQEHHHAHHKSHRI</sequence>
<evidence type="ECO:0000256" key="4">
    <source>
        <dbReference type="ARBA" id="ARBA00022989"/>
    </source>
</evidence>
<feature type="domain" description="EamA" evidence="7">
    <location>
        <begin position="12"/>
        <end position="144"/>
    </location>
</feature>
<evidence type="ECO:0000256" key="6">
    <source>
        <dbReference type="SAM" id="Phobius"/>
    </source>
</evidence>
<evidence type="ECO:0000256" key="1">
    <source>
        <dbReference type="ARBA" id="ARBA00004651"/>
    </source>
</evidence>
<organism evidence="8 9">
    <name type="scientific">Candidatus Daviesbacteria bacterium GW2011_GWB1_36_5</name>
    <dbReference type="NCBI Taxonomy" id="1618426"/>
    <lineage>
        <taxon>Bacteria</taxon>
        <taxon>Candidatus Daviesiibacteriota</taxon>
    </lineage>
</organism>
<evidence type="ECO:0000256" key="2">
    <source>
        <dbReference type="ARBA" id="ARBA00022475"/>
    </source>
</evidence>
<keyword evidence="4 6" id="KW-1133">Transmembrane helix</keyword>
<dbReference type="InterPro" id="IPR050638">
    <property type="entry name" value="AA-Vitamin_Transporters"/>
</dbReference>
<feature type="transmembrane region" description="Helical" evidence="6">
    <location>
        <begin position="41"/>
        <end position="60"/>
    </location>
</feature>
<evidence type="ECO:0000259" key="7">
    <source>
        <dbReference type="Pfam" id="PF00892"/>
    </source>
</evidence>
<feature type="transmembrane region" description="Helical" evidence="6">
    <location>
        <begin position="159"/>
        <end position="179"/>
    </location>
</feature>
<keyword evidence="5 6" id="KW-0472">Membrane</keyword>